<dbReference type="GO" id="GO:0016363">
    <property type="term" value="C:nuclear matrix"/>
    <property type="evidence" value="ECO:0007669"/>
    <property type="project" value="TreeGrafter"/>
</dbReference>
<evidence type="ECO:0000259" key="13">
    <source>
        <dbReference type="Pfam" id="PF08389"/>
    </source>
</evidence>
<dbReference type="Pfam" id="PF08389">
    <property type="entry name" value="Xpo1"/>
    <property type="match status" value="1"/>
</dbReference>
<dbReference type="GO" id="GO:0031267">
    <property type="term" value="F:small GTPase binding"/>
    <property type="evidence" value="ECO:0007669"/>
    <property type="project" value="InterPro"/>
</dbReference>
<keyword evidence="8 11" id="KW-0694">RNA-binding</keyword>
<dbReference type="PANTHER" id="PTHR15952:SF11">
    <property type="entry name" value="EXPORTIN-T"/>
    <property type="match status" value="1"/>
</dbReference>
<dbReference type="InterPro" id="IPR013598">
    <property type="entry name" value="Exportin-1/Importin-b-like"/>
</dbReference>
<evidence type="ECO:0000256" key="7">
    <source>
        <dbReference type="ARBA" id="ARBA00022694"/>
    </source>
</evidence>
<dbReference type="GO" id="GO:0005737">
    <property type="term" value="C:cytoplasm"/>
    <property type="evidence" value="ECO:0007669"/>
    <property type="project" value="UniProtKB-SubCell"/>
</dbReference>
<evidence type="ECO:0000256" key="3">
    <source>
        <dbReference type="ARBA" id="ARBA00018928"/>
    </source>
</evidence>
<comment type="subcellular location">
    <subcellularLocation>
        <location evidence="1 11">Cytoplasm</location>
    </subcellularLocation>
    <subcellularLocation>
        <location evidence="11">Nucleus</location>
    </subcellularLocation>
    <text evidence="11">Shuttles between the nucleus and the cytoplasm.</text>
</comment>
<dbReference type="InterPro" id="IPR045546">
    <property type="entry name" value="Exportin-T_C"/>
</dbReference>
<evidence type="ECO:0000256" key="9">
    <source>
        <dbReference type="ARBA" id="ARBA00023242"/>
    </source>
</evidence>
<name>A0A9P4TSF7_9PEZI</name>
<evidence type="ECO:0000256" key="5">
    <source>
        <dbReference type="ARBA" id="ARBA00022490"/>
    </source>
</evidence>
<dbReference type="SUPFAM" id="SSF48371">
    <property type="entry name" value="ARM repeat"/>
    <property type="match status" value="1"/>
</dbReference>
<keyword evidence="16" id="KW-1185">Reference proteome</keyword>
<evidence type="ECO:0000256" key="8">
    <source>
        <dbReference type="ARBA" id="ARBA00022884"/>
    </source>
</evidence>
<feature type="compositionally biased region" description="Low complexity" evidence="12">
    <location>
        <begin position="922"/>
        <end position="939"/>
    </location>
</feature>
<dbReference type="InterPro" id="IPR040017">
    <property type="entry name" value="XPOT"/>
</dbReference>
<evidence type="ECO:0000256" key="1">
    <source>
        <dbReference type="ARBA" id="ARBA00004496"/>
    </source>
</evidence>
<proteinExistence type="inferred from homology"/>
<dbReference type="GO" id="GO:0071528">
    <property type="term" value="P:tRNA re-export from nucleus"/>
    <property type="evidence" value="ECO:0007669"/>
    <property type="project" value="UniProtKB-UniRule"/>
</dbReference>
<keyword evidence="5 11" id="KW-0963">Cytoplasm</keyword>
<dbReference type="GO" id="GO:0008033">
    <property type="term" value="P:tRNA processing"/>
    <property type="evidence" value="ECO:0007669"/>
    <property type="project" value="UniProtKB-KW"/>
</dbReference>
<dbReference type="Pfam" id="PF19282">
    <property type="entry name" value="Exportin-T"/>
    <property type="match status" value="1"/>
</dbReference>
<feature type="domain" description="Exportin-T C-terminal" evidence="14">
    <location>
        <begin position="345"/>
        <end position="1027"/>
    </location>
</feature>
<evidence type="ECO:0000256" key="12">
    <source>
        <dbReference type="SAM" id="MobiDB-lite"/>
    </source>
</evidence>
<feature type="domain" description="Exportin-1/Importin-beta-like" evidence="13">
    <location>
        <begin position="105"/>
        <end position="256"/>
    </location>
</feature>
<keyword evidence="7" id="KW-0819">tRNA processing</keyword>
<sequence length="1063" mass="118195">MDPAQVENAISIAWDHTSSSDLKAQALNFIQQLRSDINTWQILLPLFTKSPSPPDATRHFCLEVVNLAIQSPQLDLASRTYIKDNLWNYVQQYYGGNGENVTDSTHIQNKLTQTLTYLFTTLYASGWESFFDDFLSLAGGAGALGVNNIPATALYLRILGSLHDEIADVIIPRSPEEAKRNTELKDLVRARDAQKVSVSWQEILAKWRQIDLSVVEMCLKAISRWVSWIDISLVVNQTVLAALLEMAGQQGLQEHSSVEVKVRDAAIDTFTETAGKKMRPPEKMELLLFLNLKTVVGQLIASPPLEELRKTPHYDTDLAETVAKLVNNVVRDIVIVLDTPTVDEQTRQRANELLQAFIPYLLRFFSDEYDEVCSTVLDSLTELLNFFRKVVKTGPLPALYAPMLSPILDAIISKMRFDETANWGESDEETDEAEFLELRKRLNILQQYVAAIDELLYMDTLTTLVVNTLSKLGIANVGSLDWRELDLALYEMYLFGDLASRNRGLYQKSAPSSVASERLIQMMRGLMESTVESYPHPAIQLQYMELCVRYGQFFEQNEHLIPKGLEIFVSFAHSHNEKVRLKSWYLFLRFVKLIRGHLGQVSQTIIQAISDLLPIKASLSSSREDGSDDDSAPGGDETRDVTFESQLYLFEAVGCISSTSSIPLQTKILYVRSVMSPIFADMQFHISDAKGGNERALLQMHHDIKALGTLARGYTDWMPGVKTTAPPPSEVSSEFLRAAEAILAALESLRSSSIIRDASRYSFARLVGGCGTGIFPQLPRWIDGMLSQSSSKEEMSFFLRLLEQVVFAFKAEMFNVLDVVLTPLLRKVFERMGEEPTGTDDEIQLQDLQREYLNFILAILNNDLAAVFVSENNQAIFDSLISTIEHFARSPKDIPTSRLSFAVLTKMVLTWGGPDVPLPPQNSANGPTSPTSPTTSAFPPTNPSPQPVFPGFDTFAIKRFSPLSWAIPSNVGFRVKDPASRSMIHDIAFMQEAILKKTGQTYLDELGGELTGMGVNTMEVQKYLGLLMRGAAGGGGGSGSGGQPGSAGKAFREFLVGFLGREG</sequence>
<dbReference type="InterPro" id="IPR011989">
    <property type="entry name" value="ARM-like"/>
</dbReference>
<dbReference type="InterPro" id="IPR016024">
    <property type="entry name" value="ARM-type_fold"/>
</dbReference>
<dbReference type="GO" id="GO:0005643">
    <property type="term" value="C:nuclear pore"/>
    <property type="evidence" value="ECO:0007669"/>
    <property type="project" value="TreeGrafter"/>
</dbReference>
<protein>
    <recommendedName>
        <fullName evidence="3 11">Exportin-T</fullName>
    </recommendedName>
    <alternativeName>
        <fullName evidence="11">Exportin(tRNA)</fullName>
    </alternativeName>
    <alternativeName>
        <fullName evidence="11">tRNA exportin</fullName>
    </alternativeName>
</protein>
<comment type="function">
    <text evidence="10">tRNA nucleus export receptor which facilitates tRNA translocation across the nuclear pore complex. Involved in pre-tRNA splicing, probably by affecting the interaction of pre-tRNA with splicing endonuclease.</text>
</comment>
<evidence type="ECO:0000256" key="4">
    <source>
        <dbReference type="ARBA" id="ARBA00022448"/>
    </source>
</evidence>
<feature type="region of interest" description="Disordered" evidence="12">
    <location>
        <begin position="915"/>
        <end position="945"/>
    </location>
</feature>
<comment type="caution">
    <text evidence="15">The sequence shown here is derived from an EMBL/GenBank/DDBJ whole genome shotgun (WGS) entry which is preliminary data.</text>
</comment>
<comment type="similarity">
    <text evidence="2 11">Belongs to the exportin family.</text>
</comment>
<dbReference type="FunFam" id="1.25.10.10:FF:000355">
    <property type="entry name" value="Exportin-T"/>
    <property type="match status" value="1"/>
</dbReference>
<dbReference type="EMBL" id="MU007113">
    <property type="protein sequence ID" value="KAF2420139.1"/>
    <property type="molecule type" value="Genomic_DNA"/>
</dbReference>
<evidence type="ECO:0000313" key="16">
    <source>
        <dbReference type="Proteomes" id="UP000800235"/>
    </source>
</evidence>
<evidence type="ECO:0000256" key="10">
    <source>
        <dbReference type="ARBA" id="ARBA00025147"/>
    </source>
</evidence>
<dbReference type="GO" id="GO:0000049">
    <property type="term" value="F:tRNA binding"/>
    <property type="evidence" value="ECO:0007669"/>
    <property type="project" value="UniProtKB-UniRule"/>
</dbReference>
<dbReference type="Gene3D" id="1.25.10.10">
    <property type="entry name" value="Leucine-rich Repeat Variant"/>
    <property type="match status" value="1"/>
</dbReference>
<evidence type="ECO:0000259" key="14">
    <source>
        <dbReference type="Pfam" id="PF19282"/>
    </source>
</evidence>
<keyword evidence="4 11" id="KW-0813">Transport</keyword>
<dbReference type="AlphaFoldDB" id="A0A9P4TSF7"/>
<organism evidence="15 16">
    <name type="scientific">Tothia fuscella</name>
    <dbReference type="NCBI Taxonomy" id="1048955"/>
    <lineage>
        <taxon>Eukaryota</taxon>
        <taxon>Fungi</taxon>
        <taxon>Dikarya</taxon>
        <taxon>Ascomycota</taxon>
        <taxon>Pezizomycotina</taxon>
        <taxon>Dothideomycetes</taxon>
        <taxon>Pleosporomycetidae</taxon>
        <taxon>Venturiales</taxon>
        <taxon>Cylindrosympodiaceae</taxon>
        <taxon>Tothia</taxon>
    </lineage>
</organism>
<dbReference type="PANTHER" id="PTHR15952">
    <property type="entry name" value="EXPORTIN-T/LOS1"/>
    <property type="match status" value="1"/>
</dbReference>
<evidence type="ECO:0000313" key="15">
    <source>
        <dbReference type="EMBL" id="KAF2420139.1"/>
    </source>
</evidence>
<dbReference type="OrthoDB" id="26399at2759"/>
<dbReference type="Proteomes" id="UP000800235">
    <property type="component" value="Unassembled WGS sequence"/>
</dbReference>
<evidence type="ECO:0000256" key="2">
    <source>
        <dbReference type="ARBA" id="ARBA00009466"/>
    </source>
</evidence>
<keyword evidence="6 11" id="KW-0820">tRNA-binding</keyword>
<evidence type="ECO:0000256" key="11">
    <source>
        <dbReference type="RuleBase" id="RU366037"/>
    </source>
</evidence>
<gene>
    <name evidence="15" type="ORF">EJ08DRAFT_31377</name>
</gene>
<evidence type="ECO:0000256" key="6">
    <source>
        <dbReference type="ARBA" id="ARBA00022555"/>
    </source>
</evidence>
<accession>A0A9P4TSF7</accession>
<keyword evidence="9 11" id="KW-0539">Nucleus</keyword>
<reference evidence="15" key="1">
    <citation type="journal article" date="2020" name="Stud. Mycol.">
        <title>101 Dothideomycetes genomes: a test case for predicting lifestyles and emergence of pathogens.</title>
        <authorList>
            <person name="Haridas S."/>
            <person name="Albert R."/>
            <person name="Binder M."/>
            <person name="Bloem J."/>
            <person name="Labutti K."/>
            <person name="Salamov A."/>
            <person name="Andreopoulos B."/>
            <person name="Baker S."/>
            <person name="Barry K."/>
            <person name="Bills G."/>
            <person name="Bluhm B."/>
            <person name="Cannon C."/>
            <person name="Castanera R."/>
            <person name="Culley D."/>
            <person name="Daum C."/>
            <person name="Ezra D."/>
            <person name="Gonzalez J."/>
            <person name="Henrissat B."/>
            <person name="Kuo A."/>
            <person name="Liang C."/>
            <person name="Lipzen A."/>
            <person name="Lutzoni F."/>
            <person name="Magnuson J."/>
            <person name="Mondo S."/>
            <person name="Nolan M."/>
            <person name="Ohm R."/>
            <person name="Pangilinan J."/>
            <person name="Park H.-J."/>
            <person name="Ramirez L."/>
            <person name="Alfaro M."/>
            <person name="Sun H."/>
            <person name="Tritt A."/>
            <person name="Yoshinaga Y."/>
            <person name="Zwiers L.-H."/>
            <person name="Turgeon B."/>
            <person name="Goodwin S."/>
            <person name="Spatafora J."/>
            <person name="Crous P."/>
            <person name="Grigoriev I."/>
        </authorList>
    </citation>
    <scope>NUCLEOTIDE SEQUENCE</scope>
    <source>
        <strain evidence="15">CBS 130266</strain>
    </source>
</reference>